<dbReference type="InterPro" id="IPR012373">
    <property type="entry name" value="Ferrdict_sens_TM"/>
</dbReference>
<proteinExistence type="predicted"/>
<gene>
    <name evidence="4" type="ORF">EGM88_10645</name>
</gene>
<comment type="caution">
    <text evidence="4">The sequence shown here is derived from an EMBL/GenBank/DDBJ whole genome shotgun (WGS) entry which is preliminary data.</text>
</comment>
<feature type="domain" description="FecR protein" evidence="2">
    <location>
        <begin position="166"/>
        <end position="262"/>
    </location>
</feature>
<dbReference type="Proteomes" id="UP000270856">
    <property type="component" value="Unassembled WGS sequence"/>
</dbReference>
<keyword evidence="5" id="KW-1185">Reference proteome</keyword>
<dbReference type="PANTHER" id="PTHR30273:SF2">
    <property type="entry name" value="PROTEIN FECR"/>
    <property type="match status" value="1"/>
</dbReference>
<dbReference type="RefSeq" id="WP_123898269.1">
    <property type="nucleotide sequence ID" value="NZ_RPFJ01000013.1"/>
</dbReference>
<sequence>MEFKLIIKKINNTLTKEEEIIFNNWFNESKIHQDYFLKVKNNYQKNIDSVNKDAAWMAVNKKIVSKKKNNKWKYAIAASVALIISASYYYFSSTYNISKKNTTVAQQKIKIGTDKATLTLEDGSFVALEKGKTYNSENIQSNGEKLVYYSSKKETQPKIVYNYLTVPRGGQFFVELSDNTKVWLNSESQLKYPVTFIPGEPRKVELIYGEAYFDVSPSTEHKGAKFNVLTQEQEIEVLGTAFNVKAYRDETSIYTTLVEGKVSLIVGDEKQFLKPGQQSTFNSESNTIKLATVDTYNETSWKEGVFSFNNMPLKKIMKVLSRWYRIDVTFINNEVEHVKFNGVLRKDQQLEDILSVINSTTEINYTINEKTIIIK</sequence>
<keyword evidence="1" id="KW-1133">Transmembrane helix</keyword>
<dbReference type="Pfam" id="PF16344">
    <property type="entry name" value="FecR_C"/>
    <property type="match status" value="1"/>
</dbReference>
<dbReference type="Pfam" id="PF04773">
    <property type="entry name" value="FecR"/>
    <property type="match status" value="1"/>
</dbReference>
<evidence type="ECO:0000313" key="4">
    <source>
        <dbReference type="EMBL" id="RPD96139.1"/>
    </source>
</evidence>
<protein>
    <submittedName>
        <fullName evidence="4">FecR family protein</fullName>
    </submittedName>
</protein>
<evidence type="ECO:0000313" key="5">
    <source>
        <dbReference type="Proteomes" id="UP000270856"/>
    </source>
</evidence>
<feature type="domain" description="Protein FecR C-terminal" evidence="3">
    <location>
        <begin position="306"/>
        <end position="374"/>
    </location>
</feature>
<evidence type="ECO:0000259" key="3">
    <source>
        <dbReference type="Pfam" id="PF16344"/>
    </source>
</evidence>
<feature type="transmembrane region" description="Helical" evidence="1">
    <location>
        <begin position="72"/>
        <end position="91"/>
    </location>
</feature>
<dbReference type="InterPro" id="IPR006860">
    <property type="entry name" value="FecR"/>
</dbReference>
<keyword evidence="1" id="KW-0472">Membrane</keyword>
<dbReference type="PANTHER" id="PTHR30273">
    <property type="entry name" value="PERIPLASMIC SIGNAL SENSOR AND SIGMA FACTOR ACTIVATOR FECR-RELATED"/>
    <property type="match status" value="1"/>
</dbReference>
<dbReference type="InterPro" id="IPR032508">
    <property type="entry name" value="FecR_C"/>
</dbReference>
<dbReference type="Gene3D" id="3.55.50.30">
    <property type="match status" value="1"/>
</dbReference>
<dbReference type="AlphaFoldDB" id="A0A3N4NX35"/>
<evidence type="ECO:0000256" key="1">
    <source>
        <dbReference type="SAM" id="Phobius"/>
    </source>
</evidence>
<keyword evidence="1" id="KW-0812">Transmembrane</keyword>
<dbReference type="OrthoDB" id="649666at2"/>
<organism evidence="4 5">
    <name type="scientific">Aureibaculum marinum</name>
    <dbReference type="NCBI Taxonomy" id="2487930"/>
    <lineage>
        <taxon>Bacteria</taxon>
        <taxon>Pseudomonadati</taxon>
        <taxon>Bacteroidota</taxon>
        <taxon>Flavobacteriia</taxon>
        <taxon>Flavobacteriales</taxon>
        <taxon>Flavobacteriaceae</taxon>
        <taxon>Aureibaculum</taxon>
    </lineage>
</organism>
<reference evidence="4 5" key="1">
    <citation type="submission" date="2018-11" db="EMBL/GenBank/DDBJ databases">
        <title>Aureibaculum marinum gen. nov., sp. nov., a member of the family Flavobacteriaceae isolated from the Bohai Sea.</title>
        <authorList>
            <person name="Ji X."/>
        </authorList>
    </citation>
    <scope>NUCLEOTIDE SEQUENCE [LARGE SCALE GENOMIC DNA]</scope>
    <source>
        <strain evidence="4 5">BH-SD17</strain>
    </source>
</reference>
<dbReference type="PIRSF" id="PIRSF018266">
    <property type="entry name" value="FecR"/>
    <property type="match status" value="1"/>
</dbReference>
<dbReference type="Gene3D" id="2.60.120.1440">
    <property type="match status" value="1"/>
</dbReference>
<accession>A0A3N4NX35</accession>
<dbReference type="EMBL" id="RPFJ01000013">
    <property type="protein sequence ID" value="RPD96139.1"/>
    <property type="molecule type" value="Genomic_DNA"/>
</dbReference>
<evidence type="ECO:0000259" key="2">
    <source>
        <dbReference type="Pfam" id="PF04773"/>
    </source>
</evidence>
<name>A0A3N4NX35_9FLAO</name>
<dbReference type="GO" id="GO:0016989">
    <property type="term" value="F:sigma factor antagonist activity"/>
    <property type="evidence" value="ECO:0007669"/>
    <property type="project" value="TreeGrafter"/>
</dbReference>